<dbReference type="GO" id="GO:0030864">
    <property type="term" value="C:cortical actin cytoskeleton"/>
    <property type="evidence" value="ECO:0007669"/>
    <property type="project" value="TreeGrafter"/>
</dbReference>
<dbReference type="InterPro" id="IPR001680">
    <property type="entry name" value="WD40_rpt"/>
</dbReference>
<dbReference type="PANTHER" id="PTHR19856">
    <property type="entry name" value="WD-REPEATCONTAINING PROTEIN WDR1"/>
    <property type="match status" value="1"/>
</dbReference>
<protein>
    <submittedName>
        <fullName evidence="4">Uncharacterized protein</fullName>
    </submittedName>
</protein>
<reference evidence="4" key="1">
    <citation type="submission" date="2021-01" db="EMBL/GenBank/DDBJ databases">
        <authorList>
            <consortium name="Genoscope - CEA"/>
            <person name="William W."/>
        </authorList>
    </citation>
    <scope>NUCLEOTIDE SEQUENCE</scope>
</reference>
<evidence type="ECO:0000256" key="1">
    <source>
        <dbReference type="ARBA" id="ARBA00022574"/>
    </source>
</evidence>
<dbReference type="Proteomes" id="UP000688137">
    <property type="component" value="Unassembled WGS sequence"/>
</dbReference>
<evidence type="ECO:0000256" key="2">
    <source>
        <dbReference type="ARBA" id="ARBA00022737"/>
    </source>
</evidence>
<dbReference type="PROSITE" id="PS50294">
    <property type="entry name" value="WD_REPEATS_REGION"/>
    <property type="match status" value="2"/>
</dbReference>
<dbReference type="PANTHER" id="PTHR19856:SF0">
    <property type="entry name" value="WD REPEAT-CONTAINING PROTEIN 1"/>
    <property type="match status" value="1"/>
</dbReference>
<dbReference type="FunFam" id="2.130.10.10:FF:000102">
    <property type="entry name" value="Actin-interacting protein 1"/>
    <property type="match status" value="1"/>
</dbReference>
<accession>A0A8S1KXX2</accession>
<dbReference type="PROSITE" id="PS00678">
    <property type="entry name" value="WD_REPEATS_1"/>
    <property type="match status" value="1"/>
</dbReference>
<sequence length="594" mass="66055">MEQIACQVKYPPTAGTERGRPSRIDSSSKYLVYCISNSVIVRNLEDLSKYSVFDQHKFDTTAVAISPSGNLCCSGDAKGSIMVWELNIQPHPVFRQYDDVLGGAIKDICWTGDNERLAIVGEGKTYFGRTILLDTGSSVGEISGVSQTLNSCAMRPQRPFRLALGGDETSICWFEGPPFKFKKSMKQHNNSIFSIKYNKSGDHFVSVGADKKIYVYEGKTGEVVKEITTDNPHTRSITGVSWINDTTFVTSSNDTTLKVWNFDGLLKTLKITNSQEIDDMQVGVTVNENVAYSLSLTGALNVWKDVLNVEEGPTQRLFGHNALVGQMVVYGNKLITGDNNGRLLIWDNLNSIRPTGIHHTKQVISLSFSQNLLYSLGGEQIKLTNLDTNTIEKTIDCKGLTLKLQANQSNPNICYLLMENGVILEFTNLQLTREYQLGYEVSSFLLAESVFLVGDLKGKIHAINIESGAEEQTFQLQQTKITAMALQGDRFLCGDTTGKMKLIDYKQNQVLFGDRWTHHTTIISSLCFTSSGKFAVSTGYDNKIMVWNLQDGQRVLERIDAHKRGVLTAIITQDNKVISSGGDNSFKEWMLNLE</sequence>
<dbReference type="SMART" id="SM00320">
    <property type="entry name" value="WD40"/>
    <property type="match status" value="8"/>
</dbReference>
<dbReference type="Pfam" id="PF00400">
    <property type="entry name" value="WD40"/>
    <property type="match status" value="4"/>
</dbReference>
<feature type="repeat" description="WD" evidence="3">
    <location>
        <begin position="53"/>
        <end position="87"/>
    </location>
</feature>
<dbReference type="PROSITE" id="PS50082">
    <property type="entry name" value="WD_REPEATS_2"/>
    <property type="match status" value="4"/>
</dbReference>
<keyword evidence="1 3" id="KW-0853">WD repeat</keyword>
<feature type="repeat" description="WD" evidence="3">
    <location>
        <begin position="516"/>
        <end position="557"/>
    </location>
</feature>
<keyword evidence="2" id="KW-0677">Repeat</keyword>
<dbReference type="EMBL" id="CAJJDM010000027">
    <property type="protein sequence ID" value="CAD8059181.1"/>
    <property type="molecule type" value="Genomic_DNA"/>
</dbReference>
<evidence type="ECO:0000313" key="4">
    <source>
        <dbReference type="EMBL" id="CAD8059181.1"/>
    </source>
</evidence>
<dbReference type="GO" id="GO:0051015">
    <property type="term" value="F:actin filament binding"/>
    <property type="evidence" value="ECO:0007669"/>
    <property type="project" value="TreeGrafter"/>
</dbReference>
<evidence type="ECO:0000313" key="5">
    <source>
        <dbReference type="Proteomes" id="UP000688137"/>
    </source>
</evidence>
<feature type="repeat" description="WD" evidence="3">
    <location>
        <begin position="185"/>
        <end position="226"/>
    </location>
</feature>
<feature type="repeat" description="WD" evidence="3">
    <location>
        <begin position="230"/>
        <end position="263"/>
    </location>
</feature>
<name>A0A8S1KXX2_PARPR</name>
<proteinExistence type="predicted"/>
<evidence type="ECO:0000256" key="3">
    <source>
        <dbReference type="PROSITE-ProRule" id="PRU00221"/>
    </source>
</evidence>
<keyword evidence="5" id="KW-1185">Reference proteome</keyword>
<dbReference type="InterPro" id="IPR019775">
    <property type="entry name" value="WD40_repeat_CS"/>
</dbReference>
<gene>
    <name evidence="4" type="ORF">PPRIM_AZ9-3.1.T0280272</name>
</gene>
<organism evidence="4 5">
    <name type="scientific">Paramecium primaurelia</name>
    <dbReference type="NCBI Taxonomy" id="5886"/>
    <lineage>
        <taxon>Eukaryota</taxon>
        <taxon>Sar</taxon>
        <taxon>Alveolata</taxon>
        <taxon>Ciliophora</taxon>
        <taxon>Intramacronucleata</taxon>
        <taxon>Oligohymenophorea</taxon>
        <taxon>Peniculida</taxon>
        <taxon>Parameciidae</taxon>
        <taxon>Paramecium</taxon>
    </lineage>
</organism>
<comment type="caution">
    <text evidence="4">The sequence shown here is derived from an EMBL/GenBank/DDBJ whole genome shotgun (WGS) entry which is preliminary data.</text>
</comment>
<dbReference type="GO" id="GO:0030042">
    <property type="term" value="P:actin filament depolymerization"/>
    <property type="evidence" value="ECO:0007669"/>
    <property type="project" value="TreeGrafter"/>
</dbReference>
<dbReference type="AlphaFoldDB" id="A0A8S1KXX2"/>